<dbReference type="Pfam" id="PF05368">
    <property type="entry name" value="NmrA"/>
    <property type="match status" value="1"/>
</dbReference>
<accession>A0AAN6WL06</accession>
<sequence length="355" mass="39359">MASERRTVLVVGATGKQGTAFIRQLLLSSATAEPTSGWHILALTRNLNGDAAKSLLTEGKNHKGSDRISLVQGNLDKPNTIRQIFSSHTIWGVFVVLAYPGLNALVTDHREREQGKILADLALEFGVKLFMYSSSIPTGPGEEDGLDISRKHKRDVEVYLEKDLGAKGLPWIIIRPGFFYENLEGPFGAMGVTMFRDGLKKETTIAFISSDDIGKVAARLFEKPELYLRRYLCLTSGERTMTEIMEDHKRATGTEMPAIPAALGWLLLRINKGAQKVVKEQETNHAYRASGTLGTFDEEVALTRSVCELQSYEAWKRERLERERKDKEKGVGAKPEAAPGGWNNLSLVKLLTGRS</sequence>
<dbReference type="EMBL" id="MU864512">
    <property type="protein sequence ID" value="KAK4183979.1"/>
    <property type="molecule type" value="Genomic_DNA"/>
</dbReference>
<reference evidence="5" key="2">
    <citation type="submission" date="2023-05" db="EMBL/GenBank/DDBJ databases">
        <authorList>
            <consortium name="Lawrence Berkeley National Laboratory"/>
            <person name="Steindorff A."/>
            <person name="Hensen N."/>
            <person name="Bonometti L."/>
            <person name="Westerberg I."/>
            <person name="Brannstrom I.O."/>
            <person name="Guillou S."/>
            <person name="Cros-Aarteil S."/>
            <person name="Calhoun S."/>
            <person name="Haridas S."/>
            <person name="Kuo A."/>
            <person name="Mondo S."/>
            <person name="Pangilinan J."/>
            <person name="Riley R."/>
            <person name="Labutti K."/>
            <person name="Andreopoulos B."/>
            <person name="Lipzen A."/>
            <person name="Chen C."/>
            <person name="Yanf M."/>
            <person name="Daum C."/>
            <person name="Ng V."/>
            <person name="Clum A."/>
            <person name="Ohm R."/>
            <person name="Martin F."/>
            <person name="Silar P."/>
            <person name="Natvig D."/>
            <person name="Lalanne C."/>
            <person name="Gautier V."/>
            <person name="Ament-Velasquez S.L."/>
            <person name="Kruys A."/>
            <person name="Hutchinson M.I."/>
            <person name="Powell A.J."/>
            <person name="Barry K."/>
            <person name="Miller A.N."/>
            <person name="Grigoriev I.V."/>
            <person name="Debuchy R."/>
            <person name="Gladieux P."/>
            <person name="Thoren M.H."/>
            <person name="Johannesson H."/>
        </authorList>
    </citation>
    <scope>NUCLEOTIDE SEQUENCE</scope>
    <source>
        <strain evidence="5">PSN309</strain>
    </source>
</reference>
<dbReference type="SUPFAM" id="SSF51735">
    <property type="entry name" value="NAD(P)-binding Rossmann-fold domains"/>
    <property type="match status" value="1"/>
</dbReference>
<dbReference type="Gene3D" id="3.40.50.720">
    <property type="entry name" value="NAD(P)-binding Rossmann-like Domain"/>
    <property type="match status" value="1"/>
</dbReference>
<dbReference type="InterPro" id="IPR036291">
    <property type="entry name" value="NAD(P)-bd_dom_sf"/>
</dbReference>
<evidence type="ECO:0000256" key="3">
    <source>
        <dbReference type="SAM" id="MobiDB-lite"/>
    </source>
</evidence>
<proteinExistence type="inferred from homology"/>
<keyword evidence="6" id="KW-1185">Reference proteome</keyword>
<feature type="region of interest" description="Disordered" evidence="3">
    <location>
        <begin position="322"/>
        <end position="343"/>
    </location>
</feature>
<comment type="similarity">
    <text evidence="1">Belongs to the NmrA-type oxidoreductase family.</text>
</comment>
<dbReference type="InterPro" id="IPR008030">
    <property type="entry name" value="NmrA-like"/>
</dbReference>
<name>A0AAN6WL06_9PEZI</name>
<organism evidence="5 6">
    <name type="scientific">Podospora australis</name>
    <dbReference type="NCBI Taxonomy" id="1536484"/>
    <lineage>
        <taxon>Eukaryota</taxon>
        <taxon>Fungi</taxon>
        <taxon>Dikarya</taxon>
        <taxon>Ascomycota</taxon>
        <taxon>Pezizomycotina</taxon>
        <taxon>Sordariomycetes</taxon>
        <taxon>Sordariomycetidae</taxon>
        <taxon>Sordariales</taxon>
        <taxon>Podosporaceae</taxon>
        <taxon>Podospora</taxon>
    </lineage>
</organism>
<feature type="compositionally biased region" description="Basic and acidic residues" evidence="3">
    <location>
        <begin position="322"/>
        <end position="331"/>
    </location>
</feature>
<keyword evidence="2" id="KW-0521">NADP</keyword>
<dbReference type="PANTHER" id="PTHR42748:SF7">
    <property type="entry name" value="NMRA LIKE REDOX SENSOR 1-RELATED"/>
    <property type="match status" value="1"/>
</dbReference>
<dbReference type="InterPro" id="IPR051164">
    <property type="entry name" value="NmrA-like_oxidored"/>
</dbReference>
<evidence type="ECO:0000256" key="2">
    <source>
        <dbReference type="ARBA" id="ARBA00022857"/>
    </source>
</evidence>
<protein>
    <recommendedName>
        <fullName evidence="4">NmrA-like domain-containing protein</fullName>
    </recommendedName>
</protein>
<dbReference type="Proteomes" id="UP001302126">
    <property type="component" value="Unassembled WGS sequence"/>
</dbReference>
<evidence type="ECO:0000256" key="1">
    <source>
        <dbReference type="ARBA" id="ARBA00006328"/>
    </source>
</evidence>
<dbReference type="Gene3D" id="3.90.25.10">
    <property type="entry name" value="UDP-galactose 4-epimerase, domain 1"/>
    <property type="match status" value="1"/>
</dbReference>
<gene>
    <name evidence="5" type="ORF">QBC35DRAFT_506914</name>
</gene>
<dbReference type="AlphaFoldDB" id="A0AAN6WL06"/>
<evidence type="ECO:0000313" key="6">
    <source>
        <dbReference type="Proteomes" id="UP001302126"/>
    </source>
</evidence>
<reference evidence="5" key="1">
    <citation type="journal article" date="2023" name="Mol. Phylogenet. Evol.">
        <title>Genome-scale phylogeny and comparative genomics of the fungal order Sordariales.</title>
        <authorList>
            <person name="Hensen N."/>
            <person name="Bonometti L."/>
            <person name="Westerberg I."/>
            <person name="Brannstrom I.O."/>
            <person name="Guillou S."/>
            <person name="Cros-Aarteil S."/>
            <person name="Calhoun S."/>
            <person name="Haridas S."/>
            <person name="Kuo A."/>
            <person name="Mondo S."/>
            <person name="Pangilinan J."/>
            <person name="Riley R."/>
            <person name="LaButti K."/>
            <person name="Andreopoulos B."/>
            <person name="Lipzen A."/>
            <person name="Chen C."/>
            <person name="Yan M."/>
            <person name="Daum C."/>
            <person name="Ng V."/>
            <person name="Clum A."/>
            <person name="Steindorff A."/>
            <person name="Ohm R.A."/>
            <person name="Martin F."/>
            <person name="Silar P."/>
            <person name="Natvig D.O."/>
            <person name="Lalanne C."/>
            <person name="Gautier V."/>
            <person name="Ament-Velasquez S.L."/>
            <person name="Kruys A."/>
            <person name="Hutchinson M.I."/>
            <person name="Powell A.J."/>
            <person name="Barry K."/>
            <person name="Miller A.N."/>
            <person name="Grigoriev I.V."/>
            <person name="Debuchy R."/>
            <person name="Gladieux P."/>
            <person name="Hiltunen Thoren M."/>
            <person name="Johannesson H."/>
        </authorList>
    </citation>
    <scope>NUCLEOTIDE SEQUENCE</scope>
    <source>
        <strain evidence="5">PSN309</strain>
    </source>
</reference>
<comment type="caution">
    <text evidence="5">The sequence shown here is derived from an EMBL/GenBank/DDBJ whole genome shotgun (WGS) entry which is preliminary data.</text>
</comment>
<evidence type="ECO:0000313" key="5">
    <source>
        <dbReference type="EMBL" id="KAK4183979.1"/>
    </source>
</evidence>
<feature type="domain" description="NmrA-like" evidence="4">
    <location>
        <begin position="6"/>
        <end position="259"/>
    </location>
</feature>
<evidence type="ECO:0000259" key="4">
    <source>
        <dbReference type="Pfam" id="PF05368"/>
    </source>
</evidence>
<dbReference type="PANTHER" id="PTHR42748">
    <property type="entry name" value="NITROGEN METABOLITE REPRESSION PROTEIN NMRA FAMILY MEMBER"/>
    <property type="match status" value="1"/>
</dbReference>
<dbReference type="GO" id="GO:0005634">
    <property type="term" value="C:nucleus"/>
    <property type="evidence" value="ECO:0007669"/>
    <property type="project" value="TreeGrafter"/>
</dbReference>